<dbReference type="EMBL" id="CP012673">
    <property type="protein sequence ID" value="AUX45167.1"/>
    <property type="molecule type" value="Genomic_DNA"/>
</dbReference>
<dbReference type="AlphaFoldDB" id="A0A2L0F0V8"/>
<protein>
    <submittedName>
        <fullName evidence="2">Uncharacterized protein</fullName>
    </submittedName>
</protein>
<gene>
    <name evidence="2" type="ORF">SOCE26_066480</name>
</gene>
<evidence type="ECO:0000256" key="1">
    <source>
        <dbReference type="SAM" id="MobiDB-lite"/>
    </source>
</evidence>
<organism evidence="2 3">
    <name type="scientific">Sorangium cellulosum</name>
    <name type="common">Polyangium cellulosum</name>
    <dbReference type="NCBI Taxonomy" id="56"/>
    <lineage>
        <taxon>Bacteria</taxon>
        <taxon>Pseudomonadati</taxon>
        <taxon>Myxococcota</taxon>
        <taxon>Polyangia</taxon>
        <taxon>Polyangiales</taxon>
        <taxon>Polyangiaceae</taxon>
        <taxon>Sorangium</taxon>
    </lineage>
</organism>
<dbReference type="SUPFAM" id="SSF49785">
    <property type="entry name" value="Galactose-binding domain-like"/>
    <property type="match status" value="1"/>
</dbReference>
<sequence length="155" mass="16323">MQNRPAKGSARRPGRAQRTGIGVDTGNVNVHSTTTLRLCPLTYDAEGKIVQVSATKGTVAQRKSVDALARMEAETMVAQRGVEVDVVEDDGERAGVAVAWIDDQEVLLGGCEGFTDTPGERIGVCAVSPTGGWQAWTDVECPSRTTPGRGGADHC</sequence>
<evidence type="ECO:0000313" key="3">
    <source>
        <dbReference type="Proteomes" id="UP000238348"/>
    </source>
</evidence>
<reference evidence="2 3" key="1">
    <citation type="submission" date="2015-09" db="EMBL/GenBank/DDBJ databases">
        <title>Sorangium comparison.</title>
        <authorList>
            <person name="Zaburannyi N."/>
            <person name="Bunk B."/>
            <person name="Overmann J."/>
            <person name="Mueller R."/>
        </authorList>
    </citation>
    <scope>NUCLEOTIDE SEQUENCE [LARGE SCALE GENOMIC DNA]</scope>
    <source>
        <strain evidence="2 3">So ce26</strain>
    </source>
</reference>
<dbReference type="InterPro" id="IPR008979">
    <property type="entry name" value="Galactose-bd-like_sf"/>
</dbReference>
<name>A0A2L0F0V8_SORCE</name>
<accession>A0A2L0F0V8</accession>
<evidence type="ECO:0000313" key="2">
    <source>
        <dbReference type="EMBL" id="AUX45167.1"/>
    </source>
</evidence>
<dbReference type="Proteomes" id="UP000238348">
    <property type="component" value="Chromosome"/>
</dbReference>
<feature type="region of interest" description="Disordered" evidence="1">
    <location>
        <begin position="1"/>
        <end position="26"/>
    </location>
</feature>
<proteinExistence type="predicted"/>